<accession>A0ABX2T7P0</accession>
<evidence type="ECO:0000256" key="2">
    <source>
        <dbReference type="SAM" id="SignalP"/>
    </source>
</evidence>
<name>A0ABX2T7P0_9PROT</name>
<feature type="transmembrane region" description="Helical" evidence="1">
    <location>
        <begin position="222"/>
        <end position="243"/>
    </location>
</feature>
<keyword evidence="4" id="KW-1185">Reference proteome</keyword>
<keyword evidence="2" id="KW-0732">Signal</keyword>
<dbReference type="Pfam" id="PF09608">
    <property type="entry name" value="Alph_Pro_TM"/>
    <property type="match status" value="1"/>
</dbReference>
<keyword evidence="1" id="KW-1133">Transmembrane helix</keyword>
<evidence type="ECO:0000313" key="4">
    <source>
        <dbReference type="Proteomes" id="UP000584642"/>
    </source>
</evidence>
<proteinExistence type="predicted"/>
<evidence type="ECO:0000313" key="3">
    <source>
        <dbReference type="EMBL" id="NYZ20325.1"/>
    </source>
</evidence>
<dbReference type="EMBL" id="JABFDB010000006">
    <property type="protein sequence ID" value="NYZ20325.1"/>
    <property type="molecule type" value="Genomic_DNA"/>
</dbReference>
<gene>
    <name evidence="3" type="ORF">HND93_11425</name>
</gene>
<comment type="caution">
    <text evidence="3">The sequence shown here is derived from an EMBL/GenBank/DDBJ whole genome shotgun (WGS) entry which is preliminary data.</text>
</comment>
<organism evidence="3 4">
    <name type="scientific">Azospirillum oleiclasticum</name>
    <dbReference type="NCBI Taxonomy" id="2735135"/>
    <lineage>
        <taxon>Bacteria</taxon>
        <taxon>Pseudomonadati</taxon>
        <taxon>Pseudomonadota</taxon>
        <taxon>Alphaproteobacteria</taxon>
        <taxon>Rhodospirillales</taxon>
        <taxon>Azospirillaceae</taxon>
        <taxon>Azospirillum</taxon>
    </lineage>
</organism>
<dbReference type="InterPro" id="IPR019088">
    <property type="entry name" value="CHP02186-rel_TM"/>
</dbReference>
<reference evidence="3 4" key="1">
    <citation type="submission" date="2020-05" db="EMBL/GenBank/DDBJ databases">
        <title>Azospirillum oleiclasticum sp. nov, a nitrogen-fixing and heavy crude oil-emulsifying bacterium isolated from the crude oil of Yumen Oilfield.</title>
        <authorList>
            <person name="Wu D."/>
            <person name="Cai M."/>
            <person name="Zhang X."/>
        </authorList>
    </citation>
    <scope>NUCLEOTIDE SEQUENCE [LARGE SCALE GENOMIC DNA]</scope>
    <source>
        <strain evidence="3 4">ROY-1-1-2</strain>
    </source>
</reference>
<keyword evidence="1" id="KW-0472">Membrane</keyword>
<evidence type="ECO:0000256" key="1">
    <source>
        <dbReference type="SAM" id="Phobius"/>
    </source>
</evidence>
<feature type="chain" id="PRO_5046876372" evidence="2">
    <location>
        <begin position="23"/>
        <end position="246"/>
    </location>
</feature>
<feature type="signal peptide" evidence="2">
    <location>
        <begin position="1"/>
        <end position="22"/>
    </location>
</feature>
<sequence length="246" mass="26512">MKLPAALLALCLIGFVALSARAQQLVADLSNHLIAITTGFTGTEVVLFGATDGAGDVAVVVTGPRTPITVRRKERTAGIWINRRSVTFPQAPSFYVVATSRPLQQTVSPPQLERHQIGLDHLRLEPEAEVSPERLAEFREALIRNKQRDGLYGTSTGAVTFLGDRLFRTNIYFPANVPTGLYTINVLLIRDNEVVSAQTTPLVVSKIGFSADVFEFARGQPIAYGVLAVAGAVAAGWLAAAAFRRV</sequence>
<dbReference type="RefSeq" id="WP_180282081.1">
    <property type="nucleotide sequence ID" value="NZ_JABFDB010000006.1"/>
</dbReference>
<protein>
    <submittedName>
        <fullName evidence="3">TIGR02186 family protein</fullName>
    </submittedName>
</protein>
<keyword evidence="1" id="KW-0812">Transmembrane</keyword>
<dbReference type="Proteomes" id="UP000584642">
    <property type="component" value="Unassembled WGS sequence"/>
</dbReference>